<dbReference type="Pfam" id="PF13087">
    <property type="entry name" value="AAA_12"/>
    <property type="match status" value="1"/>
</dbReference>
<evidence type="ECO:0000259" key="11">
    <source>
        <dbReference type="PROSITE" id="PS51198"/>
    </source>
</evidence>
<dbReference type="eggNOG" id="KOG1801">
    <property type="taxonomic scope" value="Eukaryota"/>
</dbReference>
<evidence type="ECO:0000256" key="2">
    <source>
        <dbReference type="ARBA" id="ARBA00007913"/>
    </source>
</evidence>
<feature type="region of interest" description="Disordered" evidence="10">
    <location>
        <begin position="1873"/>
        <end position="1937"/>
    </location>
</feature>
<dbReference type="GO" id="GO:0004386">
    <property type="term" value="F:helicase activity"/>
    <property type="evidence" value="ECO:0007669"/>
    <property type="project" value="UniProtKB-UniRule"/>
</dbReference>
<dbReference type="CDD" id="cd18042">
    <property type="entry name" value="DEXXQc_SETX"/>
    <property type="match status" value="1"/>
</dbReference>
<evidence type="ECO:0000256" key="5">
    <source>
        <dbReference type="ARBA" id="ARBA00022806"/>
    </source>
</evidence>
<feature type="domain" description="UvrD-like helicase ATP-binding" evidence="11">
    <location>
        <begin position="1257"/>
        <end position="1578"/>
    </location>
</feature>
<dbReference type="Gene3D" id="3.40.50.300">
    <property type="entry name" value="P-loop containing nucleotide triphosphate hydrolases"/>
    <property type="match status" value="2"/>
</dbReference>
<feature type="region of interest" description="Disordered" evidence="10">
    <location>
        <begin position="965"/>
        <end position="1024"/>
    </location>
</feature>
<reference evidence="12 13" key="1">
    <citation type="journal article" date="2013" name="MBio">
        <title>Genome sequencing of the plant pathogen Taphrina deformans, the causal agent of peach leaf curl.</title>
        <authorList>
            <person name="Cisse O.H."/>
            <person name="Almeida J.M.G.C.F."/>
            <person name="Fonseca A."/>
            <person name="Kumar A.A."/>
            <person name="Salojaervi J."/>
            <person name="Overmyer K."/>
            <person name="Hauser P.M."/>
            <person name="Pagni M."/>
        </authorList>
    </citation>
    <scope>NUCLEOTIDE SEQUENCE [LARGE SCALE GENOMIC DNA]</scope>
    <source>
        <strain evidence="13">PYCC 5710 / ATCC 11124 / CBS 356.35 / IMI 108563 / JCM 9778 / NBRC 8474</strain>
    </source>
</reference>
<dbReference type="EMBL" id="CAHR02000061">
    <property type="protein sequence ID" value="CCG81844.1"/>
    <property type="molecule type" value="Genomic_DNA"/>
</dbReference>
<keyword evidence="12" id="KW-0255">Endonuclease</keyword>
<dbReference type="FunFam" id="3.40.50.300:FF:001152">
    <property type="entry name" value="tRNA-splicing endonuclease, putative"/>
    <property type="match status" value="1"/>
</dbReference>
<evidence type="ECO:0000256" key="7">
    <source>
        <dbReference type="ARBA" id="ARBA00023242"/>
    </source>
</evidence>
<name>R4X8D8_TAPDE</name>
<evidence type="ECO:0000313" key="12">
    <source>
        <dbReference type="EMBL" id="CCG81844.1"/>
    </source>
</evidence>
<proteinExistence type="inferred from homology"/>
<dbReference type="GO" id="GO:0005694">
    <property type="term" value="C:chromosome"/>
    <property type="evidence" value="ECO:0007669"/>
    <property type="project" value="UniProtKB-ARBA"/>
</dbReference>
<dbReference type="GO" id="GO:0006369">
    <property type="term" value="P:termination of RNA polymerase II transcription"/>
    <property type="evidence" value="ECO:0007669"/>
    <property type="project" value="TreeGrafter"/>
</dbReference>
<dbReference type="Pfam" id="PF23576">
    <property type="entry name" value="SEN1_barrel"/>
    <property type="match status" value="1"/>
</dbReference>
<dbReference type="GO" id="GO:0016787">
    <property type="term" value="F:hydrolase activity"/>
    <property type="evidence" value="ECO:0007669"/>
    <property type="project" value="UniProtKB-UniRule"/>
</dbReference>
<feature type="coiled-coil region" evidence="9">
    <location>
        <begin position="1406"/>
        <end position="1460"/>
    </location>
</feature>
<keyword evidence="5 8" id="KW-0347">Helicase</keyword>
<dbReference type="PANTHER" id="PTHR10887:SF495">
    <property type="entry name" value="HELICASE SENATAXIN ISOFORM X1-RELATED"/>
    <property type="match status" value="1"/>
</dbReference>
<organism evidence="12 13">
    <name type="scientific">Taphrina deformans (strain PYCC 5710 / ATCC 11124 / CBS 356.35 / IMI 108563 / JCM 9778 / NBRC 8474)</name>
    <name type="common">Peach leaf curl fungus</name>
    <name type="synonym">Lalaria deformans</name>
    <dbReference type="NCBI Taxonomy" id="1097556"/>
    <lineage>
        <taxon>Eukaryota</taxon>
        <taxon>Fungi</taxon>
        <taxon>Dikarya</taxon>
        <taxon>Ascomycota</taxon>
        <taxon>Taphrinomycotina</taxon>
        <taxon>Taphrinomycetes</taxon>
        <taxon>Taphrinales</taxon>
        <taxon>Taphrinaceae</taxon>
        <taxon>Taphrina</taxon>
    </lineage>
</organism>
<dbReference type="InterPro" id="IPR047187">
    <property type="entry name" value="SF1_C_Upf1"/>
</dbReference>
<keyword evidence="6 8" id="KW-0067">ATP-binding</keyword>
<dbReference type="Pfam" id="PF13086">
    <property type="entry name" value="AAA_11"/>
    <property type="match status" value="1"/>
</dbReference>
<comment type="caution">
    <text evidence="12">The sequence shown here is derived from an EMBL/GenBank/DDBJ whole genome shotgun (WGS) entry which is preliminary data.</text>
</comment>
<sequence length="1937" mass="217421">MSRGFDKVKLVIDKAHKHGAQKQELQQEALQISLGYLNTLDETTHWFCHKETRYVVLEAMSLFSFPESDALLWLQKSIERALNRCYVCAEKYQMLAKQELRHLTTEIYGHTGDHVDQYFTKIDEWDKQRLLKHFENTRIETQKKGLELSDQSGPGFYSATLCALFECLWSPAMFETSDFMQAFQVIFLGIQAKGKLLRVPKAVLPAMYTFAFSTDRRLRDWSRKCFEKMGYQINAEQFRIAGRQETIKYCMQLRNGKAHIPSFWTGLQTVLRYTDPASVVSELSSADLNIMDFICGEVSSRELNVQAVSGCLSMLLKSMGSNIWPSCPIPAQDFGIKMLNNPKFVDVLAHPEMLTTTATTSEALSEILSWTQPYVLSQFGSSKYRAATHILHTFIGPAVENLPTRSRITCANHAMSIIQALMRDLLKTEDKDSRRAFQIEARKLVDANSAFLDQLCFGSLSSAQDWSSASKTAVDVLMLTIQTDCDLLWMDYVSLSTTEHWGTTAEKYSIPISEIVWDILTKNTTAANIDVLQRFIEIVGRQISLIDTIEIQSKMTAQLKSAIEVFNRGLNGAIHLMNATIRDVGGSWSANQLKLLLSRPQTNEGMIALIFSPNAETFKEALNLLKETHDSAGRIEALRNSFELNFDSTAQGFIHVLNNWSAEGVFKSATRVVKTASNILDILFLAGDGLISAGKNPIRSNFLFRKLWQAFWRMLETTYRLALPWADRFDKSDLIEFMRDVLECSDLLLKYFPEFEKVITGADAVDGSTDGVKTQKQLEADLLNECLKAIKSLTTWLRLNDSELLQSCVNLVTYILSRLAQADIRIAEDTVYTFERVIVNSKKKKNCLDEAQRTEIYIALCQHTDSPESPDDVQVIEKLPGVTARAKQSASIHDQMQLSSVRKAAAPAEKVRLPNVSTKVVSRAPAALPVLKQTMTPAERAEFLRKRSGELPAFLKTNRPIAKNASAGAIRKEESSASESDSGEDLEGLFTSTDKSPIKKKSEKRQTQRLEVNGPQLIRRDPGAERNRIEQNIRARTNPDLTDLHTKILSWDPSHVGDFPPSNDKKDYSKLINSYQTADRYKSAVEPLFLLETWQHIVSSRENIKEKDKFEIKLQTRSAVDKFVDLVATMSSGDWKNNIVTDSDLLMLSTTARFTGQADDDTEYCLAKVQSVFKKKDIVEIGLRTVPKAGMVKHLRPTVQLYVVKLSGLTPIHREYATLKALPYYDLCDEIVLGRPTKGLTSHYSEVEKLMKAYGVNEPQAKAIDAALQNTGFTLIQGPPGTGKTKTILGMVGAFLSAARVQGTAISLPGQRQTAQKVEVKKKKILLCAPSNAAVDEIVLRLKNGISTDKGEHYTPKIVRMGMSDAININVQDVTLDALLDDMLNKADDKMKGSHSNDPSALRNKLNQALKDRDVQRSLLEKARSENKDTQLIENEIKKLNQVKTQLGEQLDELRDKQSQKARAKDIERKRFQTQILADADVICATLSGSGHELMASIAVDFETVIIDEACQTTELSALIPLKYGCTRCVMVGDPNQLPPTVLSTEAVGFAYNESLFVRMQRNSPNSVRLLAIQYRMHSSISKFPSERFYAGNLLNGPEVDIYTKRAWHNSTLFGTYRFFDVRGREEENNRHSSYNVAEASVALTIYQRLKEEFFDIDFDGRIGIVTPYKEQHSRIKRLFQQTFGQSILSAIDFNTVDGFQGQEKDIIIFSCVRANPKRGIGFLSDVRRMNVALTRAKCSVFILGHAEALNTNETWRALVQDARQRNMFTSVDDSTFTDKSRLDKAASGSTREDVANTQLMPIQSPVQEIKNKVNAAQIVPKFDDTRAPPQQRSAIFETFKKPSASPLESLITTKQQPGKTLPAQKMPIEAATDNVEKPGEESTNTGDSSSTTNHNNITNHNHAVDDVVPNTTKPPSIVPKRKAEPSLFIKRKKPAK</sequence>
<dbReference type="Pfam" id="PF12726">
    <property type="entry name" value="SEN1_N"/>
    <property type="match status" value="1"/>
</dbReference>
<dbReference type="FunFam" id="3.40.50.300:FF:000326">
    <property type="entry name" value="P-loop containing nucleoside triphosphate hydrolase"/>
    <property type="match status" value="1"/>
</dbReference>
<dbReference type="InterPro" id="IPR056474">
    <property type="entry name" value="SEN1_barrel"/>
</dbReference>
<evidence type="ECO:0000256" key="10">
    <source>
        <dbReference type="SAM" id="MobiDB-lite"/>
    </source>
</evidence>
<accession>R4X8D8</accession>
<evidence type="ECO:0000256" key="8">
    <source>
        <dbReference type="PROSITE-ProRule" id="PRU00560"/>
    </source>
</evidence>
<evidence type="ECO:0000256" key="1">
    <source>
        <dbReference type="ARBA" id="ARBA00004123"/>
    </source>
</evidence>
<evidence type="ECO:0000313" key="13">
    <source>
        <dbReference type="Proteomes" id="UP000013776"/>
    </source>
</evidence>
<keyword evidence="3 8" id="KW-0547">Nucleotide-binding</keyword>
<dbReference type="InterPro" id="IPR014016">
    <property type="entry name" value="UvrD-like_ATP-bd"/>
</dbReference>
<dbReference type="STRING" id="1097556.R4X8D8"/>
<dbReference type="PROSITE" id="PS51198">
    <property type="entry name" value="UVRD_HELICASE_ATP_BIND"/>
    <property type="match status" value="1"/>
</dbReference>
<gene>
    <name evidence="12" type="ORF">TAPDE_001717</name>
</gene>
<dbReference type="InterPro" id="IPR027417">
    <property type="entry name" value="P-loop_NTPase"/>
</dbReference>
<feature type="binding site" evidence="8">
    <location>
        <begin position="1278"/>
        <end position="1285"/>
    </location>
    <ligand>
        <name>ATP</name>
        <dbReference type="ChEBI" id="CHEBI:30616"/>
    </ligand>
</feature>
<dbReference type="PANTHER" id="PTHR10887">
    <property type="entry name" value="DNA2/NAM7 HELICASE FAMILY"/>
    <property type="match status" value="1"/>
</dbReference>
<dbReference type="SUPFAM" id="SSF52540">
    <property type="entry name" value="P-loop containing nucleoside triphosphate hydrolases"/>
    <property type="match status" value="1"/>
</dbReference>
<keyword evidence="7" id="KW-0539">Nucleus</keyword>
<keyword evidence="13" id="KW-1185">Reference proteome</keyword>
<dbReference type="VEuPathDB" id="FungiDB:TAPDE_001717"/>
<dbReference type="GO" id="GO:0001147">
    <property type="term" value="F:transcription termination site sequence-specific DNA binding"/>
    <property type="evidence" value="ECO:0007669"/>
    <property type="project" value="TreeGrafter"/>
</dbReference>
<dbReference type="InterPro" id="IPR041679">
    <property type="entry name" value="DNA2/NAM7-like_C"/>
</dbReference>
<feature type="compositionally biased region" description="Low complexity" evidence="10">
    <location>
        <begin position="1883"/>
        <end position="1902"/>
    </location>
</feature>
<keyword evidence="9" id="KW-0175">Coiled coil</keyword>
<dbReference type="Proteomes" id="UP000013776">
    <property type="component" value="Unassembled WGS sequence"/>
</dbReference>
<dbReference type="GO" id="GO:0016604">
    <property type="term" value="C:nuclear body"/>
    <property type="evidence" value="ECO:0007669"/>
    <property type="project" value="TreeGrafter"/>
</dbReference>
<dbReference type="GO" id="GO:0005524">
    <property type="term" value="F:ATP binding"/>
    <property type="evidence" value="ECO:0007669"/>
    <property type="project" value="UniProtKB-UniRule"/>
</dbReference>
<evidence type="ECO:0000256" key="3">
    <source>
        <dbReference type="ARBA" id="ARBA00022741"/>
    </source>
</evidence>
<dbReference type="InterPro" id="IPR024481">
    <property type="entry name" value="Helicase_Sen1_N"/>
</dbReference>
<keyword evidence="12" id="KW-0540">Nuclease</keyword>
<evidence type="ECO:0000256" key="4">
    <source>
        <dbReference type="ARBA" id="ARBA00022801"/>
    </source>
</evidence>
<comment type="similarity">
    <text evidence="2">Belongs to the DNA2/NAM7 helicase family.</text>
</comment>
<keyword evidence="4 8" id="KW-0378">Hydrolase</keyword>
<dbReference type="OrthoDB" id="6513042at2759"/>
<dbReference type="InterPro" id="IPR045055">
    <property type="entry name" value="DNA2/NAM7-like"/>
</dbReference>
<comment type="subcellular location">
    <subcellularLocation>
        <location evidence="1">Nucleus</location>
    </subcellularLocation>
</comment>
<protein>
    <submittedName>
        <fullName evidence="12">tRNA-splicing endonuclease</fullName>
    </submittedName>
</protein>
<dbReference type="InterPro" id="IPR041677">
    <property type="entry name" value="DNA2/NAM7_AAA_11"/>
</dbReference>
<evidence type="ECO:0000256" key="9">
    <source>
        <dbReference type="SAM" id="Coils"/>
    </source>
</evidence>
<dbReference type="GO" id="GO:0004519">
    <property type="term" value="F:endonuclease activity"/>
    <property type="evidence" value="ECO:0007669"/>
    <property type="project" value="UniProtKB-KW"/>
</dbReference>
<evidence type="ECO:0000256" key="6">
    <source>
        <dbReference type="ARBA" id="ARBA00022840"/>
    </source>
</evidence>
<dbReference type="CDD" id="cd18808">
    <property type="entry name" value="SF1_C_Upf1"/>
    <property type="match status" value="1"/>
</dbReference>